<reference evidence="7" key="2">
    <citation type="submission" date="2018-03" db="EMBL/GenBank/DDBJ databases">
        <authorList>
            <person name="Keele B.F."/>
        </authorList>
    </citation>
    <scope>NUCLEOTIDE SEQUENCE</scope>
    <source>
        <strain evidence="7">SURF_5</strain>
    </source>
</reference>
<dbReference type="InterPro" id="IPR027417">
    <property type="entry name" value="P-loop_NTPase"/>
</dbReference>
<proteinExistence type="inferred from homology"/>
<evidence type="ECO:0000259" key="5">
    <source>
        <dbReference type="Pfam" id="PF01656"/>
    </source>
</evidence>
<evidence type="ECO:0000256" key="1">
    <source>
        <dbReference type="ARBA" id="ARBA00004953"/>
    </source>
</evidence>
<feature type="active site" description="Nucleophile" evidence="4">
    <location>
        <position position="336"/>
    </location>
</feature>
<dbReference type="InterPro" id="IPR029062">
    <property type="entry name" value="Class_I_gatase-like"/>
</dbReference>
<feature type="domain" description="CobB/CobQ-like glutamine amidotransferase" evidence="6">
    <location>
        <begin position="257"/>
        <end position="447"/>
    </location>
</feature>
<dbReference type="GO" id="GO:0003824">
    <property type="term" value="F:catalytic activity"/>
    <property type="evidence" value="ECO:0007669"/>
    <property type="project" value="InterPro"/>
</dbReference>
<comment type="pathway">
    <text evidence="1 4">Cofactor biosynthesis; adenosylcobalamin biosynthesis.</text>
</comment>
<gene>
    <name evidence="4" type="primary">cobQ</name>
    <name evidence="7" type="ORF">C4520_20530</name>
</gene>
<accession>A0A3A4MY23</accession>
<dbReference type="NCBIfam" id="TIGR00313">
    <property type="entry name" value="cobQ"/>
    <property type="match status" value="1"/>
</dbReference>
<dbReference type="GO" id="GO:0015420">
    <property type="term" value="F:ABC-type vitamin B12 transporter activity"/>
    <property type="evidence" value="ECO:0007669"/>
    <property type="project" value="UniProtKB-UniRule"/>
</dbReference>
<evidence type="ECO:0000256" key="2">
    <source>
        <dbReference type="ARBA" id="ARBA00022573"/>
    </source>
</evidence>
<dbReference type="AlphaFoldDB" id="A0A3A4MY23"/>
<dbReference type="UniPathway" id="UPA00148"/>
<dbReference type="InterPro" id="IPR047045">
    <property type="entry name" value="CobQ_N"/>
</dbReference>
<dbReference type="EMBL" id="QZKU01000139">
    <property type="protein sequence ID" value="RJP14963.1"/>
    <property type="molecule type" value="Genomic_DNA"/>
</dbReference>
<dbReference type="Proteomes" id="UP000265882">
    <property type="component" value="Unassembled WGS sequence"/>
</dbReference>
<evidence type="ECO:0000259" key="6">
    <source>
        <dbReference type="Pfam" id="PF07685"/>
    </source>
</evidence>
<sequence>MPLQARPLMIQGTGSDVGKSVIVAGLCRIILQDGHDVVPFKSQNMALNSYVTREGHEIGRAQAVQAQACRLHPHVDMNPVLIKPSSDCKAQVVVMGKPAFDLPAEAFPTYRTRVEHFVRQAYENLASTHEIVVLEGAGSPAEINLRDGDIVNMAMAEIADAPVILVGDIDKGGVFASFVGTLELLEPQERNRIKGFIINKFRGERKLLAPAVDFLERRTGRPVFGTIPYFTEIRIPEEDSLARKAALKKKGRNDAIDIAIVFLPHVSNFTDFDPFEAEPDVNLRYLHPGESLPQCDVLVLPGTKSTIDDLLYLRERGIDNQIISFVGNGGTLIGFCGGYQMLGKRLSDPDGVESEARETRGLGLLDVETVFLKEKHLYQVEAVHAQSGLSVRGYEIHMGETHLGLGARPALRLFSRNSRTGLSLDDGAVSADGRAWGTYVHGLFDDDVFRRSFIDSIRERKNLQPLGSVMTRYDVDLEYDKLAALLRQNLDIDAIYRVLNAQAQRSH</sequence>
<dbReference type="SUPFAM" id="SSF52317">
    <property type="entry name" value="Class I glutamine amidotransferase-like"/>
    <property type="match status" value="1"/>
</dbReference>
<dbReference type="InterPro" id="IPR033949">
    <property type="entry name" value="CobQ_GATase1"/>
</dbReference>
<comment type="caution">
    <text evidence="7">The sequence shown here is derived from an EMBL/GenBank/DDBJ whole genome shotgun (WGS) entry which is preliminary data.</text>
</comment>
<dbReference type="CDD" id="cd01750">
    <property type="entry name" value="GATase1_CobQ"/>
    <property type="match status" value="1"/>
</dbReference>
<dbReference type="Pfam" id="PF01656">
    <property type="entry name" value="CbiA"/>
    <property type="match status" value="1"/>
</dbReference>
<comment type="function">
    <text evidence="4">Catalyzes amidations at positions B, D, E, and G on adenosylcobyrinic A,C-diamide. NH(2) groups are provided by glutamine, and one molecule of ATP is hydrogenolyzed for each amidation.</text>
</comment>
<evidence type="ECO:0000256" key="3">
    <source>
        <dbReference type="ARBA" id="ARBA00022962"/>
    </source>
</evidence>
<evidence type="ECO:0000313" key="7">
    <source>
        <dbReference type="EMBL" id="RJP14963.1"/>
    </source>
</evidence>
<dbReference type="PANTHER" id="PTHR21343">
    <property type="entry name" value="DETHIOBIOTIN SYNTHETASE"/>
    <property type="match status" value="1"/>
</dbReference>
<dbReference type="InterPro" id="IPR011698">
    <property type="entry name" value="GATase_3"/>
</dbReference>
<dbReference type="Pfam" id="PF07685">
    <property type="entry name" value="GATase_3"/>
    <property type="match status" value="1"/>
</dbReference>
<dbReference type="GO" id="GO:0009236">
    <property type="term" value="P:cobalamin biosynthetic process"/>
    <property type="evidence" value="ECO:0007669"/>
    <property type="project" value="UniProtKB-UniRule"/>
</dbReference>
<dbReference type="NCBIfam" id="NF001989">
    <property type="entry name" value="PRK00784.1"/>
    <property type="match status" value="1"/>
</dbReference>
<organism evidence="7">
    <name type="scientific">Abyssobacteria bacterium (strain SURF_5)</name>
    <dbReference type="NCBI Taxonomy" id="2093360"/>
    <lineage>
        <taxon>Bacteria</taxon>
        <taxon>Pseudomonadati</taxon>
        <taxon>Candidatus Hydrogenedentota</taxon>
        <taxon>Candidatus Abyssobacteria</taxon>
    </lineage>
</organism>
<dbReference type="InterPro" id="IPR004459">
    <property type="entry name" value="CobQ_synth"/>
</dbReference>
<reference evidence="7" key="1">
    <citation type="journal article" date="2017" name="ISME J.">
        <title>Energy and carbon metabolisms in a deep terrestrial subsurface fluid microbial community.</title>
        <authorList>
            <person name="Momper L."/>
            <person name="Jungbluth S.P."/>
            <person name="Lee M.D."/>
            <person name="Amend J.P."/>
        </authorList>
    </citation>
    <scope>NUCLEOTIDE SEQUENCE [LARGE SCALE GENOMIC DNA]</scope>
    <source>
        <strain evidence="7">SURF_5</strain>
    </source>
</reference>
<evidence type="ECO:0000256" key="4">
    <source>
        <dbReference type="HAMAP-Rule" id="MF_00028"/>
    </source>
</evidence>
<dbReference type="Gene3D" id="3.40.50.880">
    <property type="match status" value="1"/>
</dbReference>
<dbReference type="PANTHER" id="PTHR21343:SF1">
    <property type="entry name" value="COBYRIC ACID SYNTHASE"/>
    <property type="match status" value="1"/>
</dbReference>
<dbReference type="InterPro" id="IPR002586">
    <property type="entry name" value="CobQ/CobB/MinD/ParA_Nub-bd_dom"/>
</dbReference>
<dbReference type="HAMAP" id="MF_00028">
    <property type="entry name" value="CobQ"/>
    <property type="match status" value="1"/>
</dbReference>
<feature type="active site" evidence="4">
    <location>
        <position position="441"/>
    </location>
</feature>
<keyword evidence="2 4" id="KW-0169">Cobalamin biosynthesis</keyword>
<comment type="similarity">
    <text evidence="4">Belongs to the CobB/CobQ family. CobQ subfamily.</text>
</comment>
<keyword evidence="3 4" id="KW-0315">Glutamine amidotransferase</keyword>
<name>A0A3A4MY23_ABYX5</name>
<dbReference type="Gene3D" id="3.40.50.300">
    <property type="entry name" value="P-loop containing nucleotide triphosphate hydrolases"/>
    <property type="match status" value="1"/>
</dbReference>
<feature type="domain" description="CobQ/CobB/MinD/ParA nucleotide binding" evidence="5">
    <location>
        <begin position="8"/>
        <end position="239"/>
    </location>
</feature>
<dbReference type="PROSITE" id="PS51274">
    <property type="entry name" value="GATASE_COBBQ"/>
    <property type="match status" value="1"/>
</dbReference>
<dbReference type="SUPFAM" id="SSF52540">
    <property type="entry name" value="P-loop containing nucleoside triphosphate hydrolases"/>
    <property type="match status" value="1"/>
</dbReference>
<dbReference type="CDD" id="cd05389">
    <property type="entry name" value="CobQ_N"/>
    <property type="match status" value="1"/>
</dbReference>
<protein>
    <recommendedName>
        <fullName evidence="4">Cobyric acid synthase</fullName>
    </recommendedName>
</protein>